<gene>
    <name evidence="3" type="ordered locus">HP15_3809</name>
</gene>
<feature type="transmembrane region" description="Helical" evidence="2">
    <location>
        <begin position="21"/>
        <end position="39"/>
    </location>
</feature>
<feature type="compositionally biased region" description="Basic and acidic residues" evidence="1">
    <location>
        <begin position="182"/>
        <end position="192"/>
    </location>
</feature>
<dbReference type="eggNOG" id="ENOG5033KEK">
    <property type="taxonomic scope" value="Bacteria"/>
</dbReference>
<organism evidence="3 4">
    <name type="scientific">Marinobacter adhaerens (strain DSM 23420 / HP15)</name>
    <dbReference type="NCBI Taxonomy" id="225937"/>
    <lineage>
        <taxon>Bacteria</taxon>
        <taxon>Pseudomonadati</taxon>
        <taxon>Pseudomonadota</taxon>
        <taxon>Gammaproteobacteria</taxon>
        <taxon>Pseudomonadales</taxon>
        <taxon>Marinobacteraceae</taxon>
        <taxon>Marinobacter</taxon>
    </lineage>
</organism>
<dbReference type="KEGG" id="mad:HP15_3809"/>
<keyword evidence="2" id="KW-0812">Transmembrane</keyword>
<reference evidence="3 4" key="1">
    <citation type="journal article" date="2010" name="Stand. Genomic Sci.">
        <title>Complete genome sequence of Marinobacter adhaerens type strain (HP15), a diatom-interacting marine microorganism.</title>
        <authorList>
            <person name="Gardes A."/>
            <person name="Kaeppel E."/>
            <person name="Shehzad A."/>
            <person name="Seebah S."/>
            <person name="Teeling H."/>
            <person name="Yarza P."/>
            <person name="Glockner F.O."/>
            <person name="Grossart H.P."/>
            <person name="Ullrich M.S."/>
        </authorList>
    </citation>
    <scope>NUCLEOTIDE SEQUENCE [LARGE SCALE GENOMIC DNA]</scope>
    <source>
        <strain evidence="4">DSM 23420 / HP15</strain>
    </source>
</reference>
<feature type="region of interest" description="Disordered" evidence="1">
    <location>
        <begin position="155"/>
        <end position="192"/>
    </location>
</feature>
<accession>E4PIX5</accession>
<feature type="transmembrane region" description="Helical" evidence="2">
    <location>
        <begin position="59"/>
        <end position="79"/>
    </location>
</feature>
<dbReference type="HOGENOM" id="CLU_121882_0_0_6"/>
<dbReference type="Proteomes" id="UP000007077">
    <property type="component" value="Chromosome"/>
</dbReference>
<feature type="transmembrane region" description="Helical" evidence="2">
    <location>
        <begin position="125"/>
        <end position="144"/>
    </location>
</feature>
<evidence type="ECO:0000256" key="2">
    <source>
        <dbReference type="SAM" id="Phobius"/>
    </source>
</evidence>
<dbReference type="STRING" id="225937.HP15_3809"/>
<keyword evidence="2" id="KW-0472">Membrane</keyword>
<evidence type="ECO:0000313" key="3">
    <source>
        <dbReference type="EMBL" id="ADP99573.1"/>
    </source>
</evidence>
<feature type="transmembrane region" description="Helical" evidence="2">
    <location>
        <begin position="91"/>
        <end position="113"/>
    </location>
</feature>
<dbReference type="PATRIC" id="fig|225937.3.peg.3838"/>
<dbReference type="EMBL" id="CP001978">
    <property type="protein sequence ID" value="ADP99573.1"/>
    <property type="molecule type" value="Genomic_DNA"/>
</dbReference>
<evidence type="ECO:0000313" key="4">
    <source>
        <dbReference type="Proteomes" id="UP000007077"/>
    </source>
</evidence>
<sequence>MTNRKNPMSELPERREHHSLSMMYGTYADILFVLFPFLIIGMQRLWEGRLYETLLRPDLSIAAAILAGLAIGKFVLGLVTNRELGRYKERIVFFIALTLFVVLGPAIILILSILGSADVPGFVTFVQPILLIIAISLYTTAVSISNILTRFGMEDGTTANPETSPRPDYSDMSEPRPAPLDLPRRTGNDPTV</sequence>
<reference evidence="4" key="2">
    <citation type="submission" date="2010-02" db="EMBL/GenBank/DDBJ databases">
        <title>Complete genome sequence of Marinobacter adhaerens type strain (HP15).</title>
        <authorList>
            <person name="Gaerdes A.A.M."/>
            <person name="Kaeppel E."/>
            <person name="Shezad A."/>
            <person name="Seebah S."/>
            <person name="Teeling H."/>
            <person name="Yarza P."/>
            <person name="Gloeckner F.O."/>
            <person name="Ullrich M.S."/>
        </authorList>
    </citation>
    <scope>NUCLEOTIDE SEQUENCE [LARGE SCALE GENOMIC DNA]</scope>
    <source>
        <strain evidence="4">DSM 23420 / HP15</strain>
    </source>
</reference>
<proteinExistence type="predicted"/>
<evidence type="ECO:0000256" key="1">
    <source>
        <dbReference type="SAM" id="MobiDB-lite"/>
    </source>
</evidence>
<protein>
    <submittedName>
        <fullName evidence="3">Uncharacterized protein</fullName>
    </submittedName>
</protein>
<name>E4PIX5_MARAH</name>
<dbReference type="AlphaFoldDB" id="E4PIX5"/>
<keyword evidence="2" id="KW-1133">Transmembrane helix</keyword>